<reference evidence="2" key="1">
    <citation type="submission" date="2020-05" db="EMBL/GenBank/DDBJ databases">
        <authorList>
            <person name="Chiriac C."/>
            <person name="Salcher M."/>
            <person name="Ghai R."/>
            <person name="Kavagutti S V."/>
        </authorList>
    </citation>
    <scope>NUCLEOTIDE SEQUENCE</scope>
</reference>
<dbReference type="InterPro" id="IPR018247">
    <property type="entry name" value="EF_Hand_1_Ca_BS"/>
</dbReference>
<protein>
    <recommendedName>
        <fullName evidence="3">EF-hand domain-containing protein</fullName>
    </recommendedName>
</protein>
<evidence type="ECO:0000256" key="1">
    <source>
        <dbReference type="SAM" id="Phobius"/>
    </source>
</evidence>
<dbReference type="EMBL" id="LR798304">
    <property type="protein sequence ID" value="CAB5222986.1"/>
    <property type="molecule type" value="Genomic_DNA"/>
</dbReference>
<keyword evidence="1" id="KW-0812">Transmembrane</keyword>
<gene>
    <name evidence="2" type="ORF">UFOVP373_46</name>
</gene>
<feature type="transmembrane region" description="Helical" evidence="1">
    <location>
        <begin position="55"/>
        <end position="76"/>
    </location>
</feature>
<keyword evidence="1" id="KW-1133">Transmembrane helix</keyword>
<proteinExistence type="predicted"/>
<organism evidence="2">
    <name type="scientific">uncultured Caudovirales phage</name>
    <dbReference type="NCBI Taxonomy" id="2100421"/>
    <lineage>
        <taxon>Viruses</taxon>
        <taxon>Duplodnaviria</taxon>
        <taxon>Heunggongvirae</taxon>
        <taxon>Uroviricota</taxon>
        <taxon>Caudoviricetes</taxon>
        <taxon>Peduoviridae</taxon>
        <taxon>Maltschvirus</taxon>
        <taxon>Maltschvirus maltsch</taxon>
    </lineage>
</organism>
<dbReference type="PROSITE" id="PS00018">
    <property type="entry name" value="EF_HAND_1"/>
    <property type="match status" value="1"/>
</dbReference>
<accession>A0A6J7WYB6</accession>
<keyword evidence="1" id="KW-0472">Membrane</keyword>
<sequence length="116" mass="12925">MTKQLEEGSAYAHLDVNGDGVVSDAEMMAAERAAELDAKIERWRNQDALEDRQRMIALIAMLSCIFIVFWLLTPFVSIDRIEATNALVNLFLTFNTGVVIGFMGLSTLSKIKANKE</sequence>
<name>A0A6J7WYB6_9CAUD</name>
<evidence type="ECO:0000313" key="2">
    <source>
        <dbReference type="EMBL" id="CAB5222986.1"/>
    </source>
</evidence>
<feature type="transmembrane region" description="Helical" evidence="1">
    <location>
        <begin position="88"/>
        <end position="108"/>
    </location>
</feature>
<evidence type="ECO:0008006" key="3">
    <source>
        <dbReference type="Google" id="ProtNLM"/>
    </source>
</evidence>